<evidence type="ECO:0000259" key="4">
    <source>
        <dbReference type="Pfam" id="PF25954"/>
    </source>
</evidence>
<dbReference type="Proteomes" id="UP000018680">
    <property type="component" value="Chromosome"/>
</dbReference>
<dbReference type="Gene3D" id="2.40.420.20">
    <property type="match status" value="1"/>
</dbReference>
<accession>V5WCZ5</accession>
<dbReference type="PANTHER" id="PTHR30469">
    <property type="entry name" value="MULTIDRUG RESISTANCE PROTEIN MDTA"/>
    <property type="match status" value="1"/>
</dbReference>
<organism evidence="5 6">
    <name type="scientific">Salinispira pacifica</name>
    <dbReference type="NCBI Taxonomy" id="1307761"/>
    <lineage>
        <taxon>Bacteria</taxon>
        <taxon>Pseudomonadati</taxon>
        <taxon>Spirochaetota</taxon>
        <taxon>Spirochaetia</taxon>
        <taxon>Spirochaetales</taxon>
        <taxon>Spirochaetaceae</taxon>
        <taxon>Salinispira</taxon>
    </lineage>
</organism>
<comment type="similarity">
    <text evidence="1">Belongs to the membrane fusion protein (MFP) (TC 8.A.1) family.</text>
</comment>
<dbReference type="GO" id="GO:0015562">
    <property type="term" value="F:efflux transmembrane transporter activity"/>
    <property type="evidence" value="ECO:0007669"/>
    <property type="project" value="TreeGrafter"/>
</dbReference>
<gene>
    <name evidence="5" type="ORF">L21SP2_0029</name>
</gene>
<feature type="domain" description="CusB-like beta-barrel" evidence="4">
    <location>
        <begin position="264"/>
        <end position="337"/>
    </location>
</feature>
<dbReference type="HOGENOM" id="CLU_018816_1_2_12"/>
<dbReference type="Pfam" id="PF25881">
    <property type="entry name" value="HH_YBHG"/>
    <property type="match status" value="1"/>
</dbReference>
<dbReference type="Gene3D" id="2.40.50.100">
    <property type="match status" value="2"/>
</dbReference>
<dbReference type="RefSeq" id="WP_024266408.1">
    <property type="nucleotide sequence ID" value="NC_023035.1"/>
</dbReference>
<sequence>MIKKLIPLAVIGLLLAAVAVQLIVQATEEEPPVQATPVRTGQPYMGDLQVELSYNGNLRPEQSTVVTPLISGEILEILVDENERVEKDQLLVRLNDDVVRLQAEQARANWEAAEAVLAKSVQGVRPEELQNARASLEQAENELQTARNNLERTENLFESGTIARAEYEEAENRVTAAETELENARRNVQLMEQGARQEDINVARAQARAAQRQYELASLQLDYAQVRSPVAGRVVEIFNDAGNTAAPGNPLLSIVSDNVIYAKITIPEQHYGLFQQQRDSIRARVSPIAYPDSPPFEGFITSIAEVIQAESRTFVVDVAVENPASLLKPGMFVGVDFIVEEINDVLLVPDTALVFREGGQVLFTLEADDEGDPETFIARSREVETGLSDGGVTAITSELSLEHQIIVEGNAFLEDEQEVRVIGRGDAK</sequence>
<dbReference type="Pfam" id="PF25954">
    <property type="entry name" value="Beta-barrel_RND_2"/>
    <property type="match status" value="1"/>
</dbReference>
<dbReference type="AlphaFoldDB" id="V5WCZ5"/>
<dbReference type="NCBIfam" id="TIGR01730">
    <property type="entry name" value="RND_mfp"/>
    <property type="match status" value="1"/>
</dbReference>
<dbReference type="EMBL" id="CP006939">
    <property type="protein sequence ID" value="AHC13475.1"/>
    <property type="molecule type" value="Genomic_DNA"/>
</dbReference>
<protein>
    <submittedName>
        <fullName evidence="5">Putative Co/Zn/Cd efflux system membrane fusion protein</fullName>
    </submittedName>
</protein>
<dbReference type="STRING" id="1307761.L21SP2_0029"/>
<evidence type="ECO:0000313" key="5">
    <source>
        <dbReference type="EMBL" id="AHC13475.1"/>
    </source>
</evidence>
<keyword evidence="6" id="KW-1185">Reference proteome</keyword>
<reference evidence="5 6" key="1">
    <citation type="journal article" date="2015" name="Stand. Genomic Sci.">
        <title>Complete genome sequence and description of Salinispira pacifica gen. nov., sp. nov., a novel spirochaete isolated form a hypersaline microbial mat.</title>
        <authorList>
            <person name="Ben Hania W."/>
            <person name="Joseph M."/>
            <person name="Schumann P."/>
            <person name="Bunk B."/>
            <person name="Fiebig A."/>
            <person name="Sproer C."/>
            <person name="Klenk H.P."/>
            <person name="Fardeau M.L."/>
            <person name="Spring S."/>
        </authorList>
    </citation>
    <scope>NUCLEOTIDE SEQUENCE [LARGE SCALE GENOMIC DNA]</scope>
    <source>
        <strain evidence="5 6">L21-RPul-D2</strain>
    </source>
</reference>
<dbReference type="InterPro" id="IPR058792">
    <property type="entry name" value="Beta-barrel_RND_2"/>
</dbReference>
<evidence type="ECO:0000259" key="3">
    <source>
        <dbReference type="Pfam" id="PF25881"/>
    </source>
</evidence>
<dbReference type="InterPro" id="IPR006143">
    <property type="entry name" value="RND_pump_MFP"/>
</dbReference>
<evidence type="ECO:0000256" key="1">
    <source>
        <dbReference type="ARBA" id="ARBA00009477"/>
    </source>
</evidence>
<dbReference type="GO" id="GO:1990281">
    <property type="term" value="C:efflux pump complex"/>
    <property type="evidence" value="ECO:0007669"/>
    <property type="project" value="TreeGrafter"/>
</dbReference>
<proteinExistence type="inferred from homology"/>
<feature type="domain" description="YbhG-like alpha-helical hairpin" evidence="3">
    <location>
        <begin position="101"/>
        <end position="222"/>
    </location>
</feature>
<dbReference type="InterPro" id="IPR059052">
    <property type="entry name" value="HH_YbhG-like"/>
</dbReference>
<feature type="coiled-coil region" evidence="2">
    <location>
        <begin position="129"/>
        <end position="220"/>
    </location>
</feature>
<dbReference type="Gene3D" id="1.10.287.470">
    <property type="entry name" value="Helix hairpin bin"/>
    <property type="match status" value="3"/>
</dbReference>
<dbReference type="PANTHER" id="PTHR30469:SF15">
    <property type="entry name" value="HLYD FAMILY OF SECRETION PROTEINS"/>
    <property type="match status" value="1"/>
</dbReference>
<evidence type="ECO:0000313" key="6">
    <source>
        <dbReference type="Proteomes" id="UP000018680"/>
    </source>
</evidence>
<dbReference type="KEGG" id="slr:L21SP2_0029"/>
<name>V5WCZ5_9SPIO</name>
<dbReference type="eggNOG" id="COG0845">
    <property type="taxonomic scope" value="Bacteria"/>
</dbReference>
<keyword evidence="2" id="KW-0175">Coiled coil</keyword>
<evidence type="ECO:0000256" key="2">
    <source>
        <dbReference type="SAM" id="Coils"/>
    </source>
</evidence>
<dbReference type="OrthoDB" id="9806939at2"/>
<dbReference type="SUPFAM" id="SSF111369">
    <property type="entry name" value="HlyD-like secretion proteins"/>
    <property type="match status" value="2"/>
</dbReference>
<dbReference type="Gene3D" id="2.40.30.170">
    <property type="match status" value="1"/>
</dbReference>